<dbReference type="HOGENOM" id="CLU_2149244_0_0_1"/>
<gene>
    <name evidence="2" type="ORF">AMTR_s00075p00192610</name>
</gene>
<proteinExistence type="predicted"/>
<dbReference type="AlphaFoldDB" id="W1PAB3"/>
<feature type="region of interest" description="Disordered" evidence="1">
    <location>
        <begin position="90"/>
        <end position="112"/>
    </location>
</feature>
<organism evidence="2 3">
    <name type="scientific">Amborella trichopoda</name>
    <dbReference type="NCBI Taxonomy" id="13333"/>
    <lineage>
        <taxon>Eukaryota</taxon>
        <taxon>Viridiplantae</taxon>
        <taxon>Streptophyta</taxon>
        <taxon>Embryophyta</taxon>
        <taxon>Tracheophyta</taxon>
        <taxon>Spermatophyta</taxon>
        <taxon>Magnoliopsida</taxon>
        <taxon>Amborellales</taxon>
        <taxon>Amborellaceae</taxon>
        <taxon>Amborella</taxon>
    </lineage>
</organism>
<dbReference type="Gramene" id="ERN04624">
    <property type="protein sequence ID" value="ERN04624"/>
    <property type="gene ID" value="AMTR_s00075p00192610"/>
</dbReference>
<dbReference type="EMBL" id="KI394195">
    <property type="protein sequence ID" value="ERN04624.1"/>
    <property type="molecule type" value="Genomic_DNA"/>
</dbReference>
<reference evidence="3" key="1">
    <citation type="journal article" date="2013" name="Science">
        <title>The Amborella genome and the evolution of flowering plants.</title>
        <authorList>
            <consortium name="Amborella Genome Project"/>
        </authorList>
    </citation>
    <scope>NUCLEOTIDE SEQUENCE [LARGE SCALE GENOMIC DNA]</scope>
</reference>
<accession>W1PAB3</accession>
<name>W1PAB3_AMBTC</name>
<dbReference type="Proteomes" id="UP000017836">
    <property type="component" value="Unassembled WGS sequence"/>
</dbReference>
<protein>
    <submittedName>
        <fullName evidence="2">Uncharacterized protein</fullName>
    </submittedName>
</protein>
<sequence length="112" mass="11747">MLLLITIKGEGGCPDASIMASPLALLAPLGFEAFQPNIQVGEPSSEHFAAHPKSSTPVGGDASSDVQPSTSVGPHGRTFINARSWDVIREVHDPGGSPRAKRVCSSQSQERN</sequence>
<evidence type="ECO:0000313" key="3">
    <source>
        <dbReference type="Proteomes" id="UP000017836"/>
    </source>
</evidence>
<feature type="region of interest" description="Disordered" evidence="1">
    <location>
        <begin position="44"/>
        <end position="77"/>
    </location>
</feature>
<evidence type="ECO:0000313" key="2">
    <source>
        <dbReference type="EMBL" id="ERN04624.1"/>
    </source>
</evidence>
<evidence type="ECO:0000256" key="1">
    <source>
        <dbReference type="SAM" id="MobiDB-lite"/>
    </source>
</evidence>
<keyword evidence="3" id="KW-1185">Reference proteome</keyword>